<dbReference type="PANTHER" id="PTHR23416:SF23">
    <property type="entry name" value="ACETYLTRANSFERASE C18B11.09C-RELATED"/>
    <property type="match status" value="1"/>
</dbReference>
<evidence type="ECO:0000256" key="3">
    <source>
        <dbReference type="ARBA" id="ARBA00022737"/>
    </source>
</evidence>
<dbReference type="InterPro" id="IPR051159">
    <property type="entry name" value="Hexapeptide_acetyltransf"/>
</dbReference>
<dbReference type="InterPro" id="IPR018357">
    <property type="entry name" value="Hexapep_transf_CS"/>
</dbReference>
<dbReference type="PANTHER" id="PTHR23416">
    <property type="entry name" value="SIALIC ACID SYNTHASE-RELATED"/>
    <property type="match status" value="1"/>
</dbReference>
<dbReference type="InterPro" id="IPR001451">
    <property type="entry name" value="Hexapep"/>
</dbReference>
<dbReference type="SUPFAM" id="SSF51161">
    <property type="entry name" value="Trimeric LpxA-like enzymes"/>
    <property type="match status" value="1"/>
</dbReference>
<name>A0ABW4H449_9LACO</name>
<dbReference type="InterPro" id="IPR011004">
    <property type="entry name" value="Trimer_LpxA-like_sf"/>
</dbReference>
<comment type="caution">
    <text evidence="4">The sequence shown here is derived from an EMBL/GenBank/DDBJ whole genome shotgun (WGS) entry which is preliminary data.</text>
</comment>
<dbReference type="Gene3D" id="2.160.10.10">
    <property type="entry name" value="Hexapeptide repeat proteins"/>
    <property type="match status" value="1"/>
</dbReference>
<evidence type="ECO:0000313" key="5">
    <source>
        <dbReference type="Proteomes" id="UP001597195"/>
    </source>
</evidence>
<sequence length="60" mass="6001">MHIEQNAWIGAGATVLPGVTVGENAIVGAGAVVTKDVPANVVVVGTPARVLRRVKGAPTD</sequence>
<keyword evidence="3" id="KW-0677">Repeat</keyword>
<comment type="similarity">
    <text evidence="1">Belongs to the transferase hexapeptide repeat family.</text>
</comment>
<proteinExistence type="inferred from homology"/>
<dbReference type="RefSeq" id="WP_382387413.1">
    <property type="nucleotide sequence ID" value="NZ_JBHTOM010000009.1"/>
</dbReference>
<accession>A0ABW4H449</accession>
<gene>
    <name evidence="4" type="ORF">ACFQ5T_07695</name>
</gene>
<dbReference type="Pfam" id="PF00132">
    <property type="entry name" value="Hexapep"/>
    <property type="match status" value="1"/>
</dbReference>
<protein>
    <submittedName>
        <fullName evidence="4">DapH/DapD/GlmU-related protein</fullName>
    </submittedName>
</protein>
<evidence type="ECO:0000313" key="4">
    <source>
        <dbReference type="EMBL" id="MFD1549580.1"/>
    </source>
</evidence>
<evidence type="ECO:0000256" key="2">
    <source>
        <dbReference type="ARBA" id="ARBA00022679"/>
    </source>
</evidence>
<keyword evidence="2" id="KW-0808">Transferase</keyword>
<reference evidence="5" key="1">
    <citation type="journal article" date="2019" name="Int. J. Syst. Evol. Microbiol.">
        <title>The Global Catalogue of Microorganisms (GCM) 10K type strain sequencing project: providing services to taxonomists for standard genome sequencing and annotation.</title>
        <authorList>
            <consortium name="The Broad Institute Genomics Platform"/>
            <consortium name="The Broad Institute Genome Sequencing Center for Infectious Disease"/>
            <person name="Wu L."/>
            <person name="Ma J."/>
        </authorList>
    </citation>
    <scope>NUCLEOTIDE SEQUENCE [LARGE SCALE GENOMIC DNA]</scope>
    <source>
        <strain evidence="5">CCM 8906</strain>
    </source>
</reference>
<dbReference type="PROSITE" id="PS00101">
    <property type="entry name" value="HEXAPEP_TRANSFERASES"/>
    <property type="match status" value="1"/>
</dbReference>
<organism evidence="4 5">
    <name type="scientific">Levilactobacillus fuyuanensis</name>
    <dbReference type="NCBI Taxonomy" id="2486022"/>
    <lineage>
        <taxon>Bacteria</taxon>
        <taxon>Bacillati</taxon>
        <taxon>Bacillota</taxon>
        <taxon>Bacilli</taxon>
        <taxon>Lactobacillales</taxon>
        <taxon>Lactobacillaceae</taxon>
        <taxon>Levilactobacillus</taxon>
    </lineage>
</organism>
<evidence type="ECO:0000256" key="1">
    <source>
        <dbReference type="ARBA" id="ARBA00007274"/>
    </source>
</evidence>
<dbReference type="EMBL" id="JBHTOM010000009">
    <property type="protein sequence ID" value="MFD1549580.1"/>
    <property type="molecule type" value="Genomic_DNA"/>
</dbReference>
<dbReference type="Proteomes" id="UP001597195">
    <property type="component" value="Unassembled WGS sequence"/>
</dbReference>
<keyword evidence="5" id="KW-1185">Reference proteome</keyword>